<proteinExistence type="predicted"/>
<sequence>MTGRSPPLVWLSQDKSWTPTRQNKVDRVLGQEGGSFQGTPLVQRIWGINGFFLRNY</sequence>
<dbReference type="Proteomes" id="UP000076962">
    <property type="component" value="Unassembled WGS sequence"/>
</dbReference>
<dbReference type="AlphaFoldDB" id="A0A176S3R2"/>
<name>A0A176S3R2_9GAMM</name>
<evidence type="ECO:0000313" key="2">
    <source>
        <dbReference type="Proteomes" id="UP000076962"/>
    </source>
</evidence>
<keyword evidence="2" id="KW-1185">Reference proteome</keyword>
<evidence type="ECO:0000313" key="1">
    <source>
        <dbReference type="EMBL" id="OAD22558.1"/>
    </source>
</evidence>
<reference evidence="1 2" key="1">
    <citation type="submission" date="2016-05" db="EMBL/GenBank/DDBJ databases">
        <title>Single-cell genome of chain-forming Candidatus Thiomargarita nelsonii and comparison to other large sulfur-oxidizing bacteria.</title>
        <authorList>
            <person name="Winkel M."/>
            <person name="Salman V."/>
            <person name="Woyke T."/>
            <person name="Schulz-Vogt H."/>
            <person name="Richter M."/>
            <person name="Flood B."/>
            <person name="Bailey J."/>
            <person name="Amann R."/>
            <person name="Mussmann M."/>
        </authorList>
    </citation>
    <scope>NUCLEOTIDE SEQUENCE [LARGE SCALE GENOMIC DNA]</scope>
    <source>
        <strain evidence="1 2">THI036</strain>
    </source>
</reference>
<protein>
    <submittedName>
        <fullName evidence="1">Uncharacterized protein</fullName>
    </submittedName>
</protein>
<organism evidence="1 2">
    <name type="scientific">Candidatus Thiomargarita nelsonii</name>
    <dbReference type="NCBI Taxonomy" id="1003181"/>
    <lineage>
        <taxon>Bacteria</taxon>
        <taxon>Pseudomonadati</taxon>
        <taxon>Pseudomonadota</taxon>
        <taxon>Gammaproteobacteria</taxon>
        <taxon>Thiotrichales</taxon>
        <taxon>Thiotrichaceae</taxon>
        <taxon>Thiomargarita</taxon>
    </lineage>
</organism>
<comment type="caution">
    <text evidence="1">The sequence shown here is derived from an EMBL/GenBank/DDBJ whole genome shotgun (WGS) entry which is preliminary data.</text>
</comment>
<accession>A0A176S3R2</accession>
<gene>
    <name evidence="1" type="ORF">THIOM_001631</name>
</gene>
<dbReference type="EMBL" id="LUTY01000873">
    <property type="protein sequence ID" value="OAD22558.1"/>
    <property type="molecule type" value="Genomic_DNA"/>
</dbReference>